<name>D5P7V5_9MYCO</name>
<dbReference type="Pfam" id="PF01909">
    <property type="entry name" value="NTP_transf_2"/>
    <property type="match status" value="1"/>
</dbReference>
<evidence type="ECO:0000313" key="3">
    <source>
        <dbReference type="EMBL" id="EFG77854.1"/>
    </source>
</evidence>
<evidence type="ECO:0000256" key="1">
    <source>
        <dbReference type="SAM" id="MobiDB-lite"/>
    </source>
</evidence>
<feature type="region of interest" description="Disordered" evidence="1">
    <location>
        <begin position="1"/>
        <end position="22"/>
    </location>
</feature>
<dbReference type="Proteomes" id="UP000003653">
    <property type="component" value="Unassembled WGS sequence"/>
</dbReference>
<dbReference type="EMBL" id="ADNV01000203">
    <property type="protein sequence ID" value="EFG77854.1"/>
    <property type="molecule type" value="Genomic_DNA"/>
</dbReference>
<reference evidence="3 4" key="1">
    <citation type="submission" date="2010-04" db="EMBL/GenBank/DDBJ databases">
        <authorList>
            <person name="Muzny D."/>
            <person name="Qin X."/>
            <person name="Deng J."/>
            <person name="Jiang H."/>
            <person name="Liu Y."/>
            <person name="Qu J."/>
            <person name="Song X.-Z."/>
            <person name="Zhang L."/>
            <person name="Thornton R."/>
            <person name="Coyle M."/>
            <person name="Francisco L."/>
            <person name="Jackson L."/>
            <person name="Javaid M."/>
            <person name="Korchina V."/>
            <person name="Kovar C."/>
            <person name="Mata R."/>
            <person name="Mathew T."/>
            <person name="Ngo R."/>
            <person name="Nguyen L."/>
            <person name="Nguyen N."/>
            <person name="Okwuonu G."/>
            <person name="Ongeri F."/>
            <person name="Pham C."/>
            <person name="Simmons D."/>
            <person name="Wilczek-Boney K."/>
            <person name="Hale W."/>
            <person name="Jakkamsetti A."/>
            <person name="Pham P."/>
            <person name="Ruth R."/>
            <person name="San Lucas F."/>
            <person name="Warren J."/>
            <person name="Zhang J."/>
            <person name="Zhao Z."/>
            <person name="Zhou C."/>
            <person name="Zhu D."/>
            <person name="Lee S."/>
            <person name="Bess C."/>
            <person name="Blankenburg K."/>
            <person name="Forbes L."/>
            <person name="Fu Q."/>
            <person name="Gubbala S."/>
            <person name="Hirani K."/>
            <person name="Jayaseelan J.C."/>
            <person name="Lara F."/>
            <person name="Munidasa M."/>
            <person name="Palculict T."/>
            <person name="Patil S."/>
            <person name="Pu L.-L."/>
            <person name="Saada N."/>
            <person name="Tang L."/>
            <person name="Weissenberger G."/>
            <person name="Zhu Y."/>
            <person name="Hemphill L."/>
            <person name="Shang Y."/>
            <person name="Youmans B."/>
            <person name="Ayvaz T."/>
            <person name="Ross M."/>
            <person name="Santibanez J."/>
            <person name="Aqrawi P."/>
            <person name="Gross S."/>
            <person name="Joshi V."/>
            <person name="Fowler G."/>
            <person name="Nazareth L."/>
            <person name="Reid J."/>
            <person name="Worley K."/>
            <person name="Petrosino J."/>
            <person name="Highlander S."/>
            <person name="Gibbs R."/>
        </authorList>
    </citation>
    <scope>NUCLEOTIDE SEQUENCE [LARGE SCALE GENOMIC DNA]</scope>
    <source>
        <strain evidence="3 4">ATCC BAA-614</strain>
    </source>
</reference>
<organism evidence="3 4">
    <name type="scientific">Mycobacterium parascrofulaceum ATCC BAA-614</name>
    <dbReference type="NCBI Taxonomy" id="525368"/>
    <lineage>
        <taxon>Bacteria</taxon>
        <taxon>Bacillati</taxon>
        <taxon>Actinomycetota</taxon>
        <taxon>Actinomycetes</taxon>
        <taxon>Mycobacteriales</taxon>
        <taxon>Mycobacteriaceae</taxon>
        <taxon>Mycobacterium</taxon>
        <taxon>Mycobacterium simiae complex</taxon>
    </lineage>
</organism>
<comment type="caution">
    <text evidence="3">The sequence shown here is derived from an EMBL/GenBank/DDBJ whole genome shotgun (WGS) entry which is preliminary data.</text>
</comment>
<dbReference type="SUPFAM" id="SSF81301">
    <property type="entry name" value="Nucleotidyltransferase"/>
    <property type="match status" value="1"/>
</dbReference>
<sequence length="238" mass="25727">MGATWSTKSSRRAARRQPEPQSATLDGDVLGVLATSEVTFTIAQIQRILTTASGEGIRKVLTRLTAQGVVLHDRVGRTNIYRLNTEHLAAEPILALSRLTATLLERLQAHLEGWGEPPKYAAVFGSAATGRMTLDSDIDLFLVRASDAEHDGRLGDTEAWEQQVTELARSITAWTGNDGRIVEFTEDELRAAAAAGEPLLSDVARQGLTVAGTRAWLNRQLRPIGKALDREGPDGGHA</sequence>
<dbReference type="eggNOG" id="COG1708">
    <property type="taxonomic scope" value="Bacteria"/>
</dbReference>
<dbReference type="SUPFAM" id="SSF46785">
    <property type="entry name" value="Winged helix' DNA-binding domain"/>
    <property type="match status" value="1"/>
</dbReference>
<dbReference type="RefSeq" id="WP_007171116.1">
    <property type="nucleotide sequence ID" value="NZ_GG770557.1"/>
</dbReference>
<proteinExistence type="predicted"/>
<feature type="domain" description="Polymerase nucleotidyl transferase" evidence="2">
    <location>
        <begin position="118"/>
        <end position="165"/>
    </location>
</feature>
<gene>
    <name evidence="3" type="ORF">HMPREF0591_2249</name>
</gene>
<dbReference type="Gene3D" id="3.30.460.10">
    <property type="entry name" value="Beta Polymerase, domain 2"/>
    <property type="match status" value="1"/>
</dbReference>
<dbReference type="AlphaFoldDB" id="D5P7V5"/>
<protein>
    <recommendedName>
        <fullName evidence="2">Polymerase nucleotidyl transferase domain-containing protein</fullName>
    </recommendedName>
</protein>
<evidence type="ECO:0000313" key="4">
    <source>
        <dbReference type="Proteomes" id="UP000003653"/>
    </source>
</evidence>
<dbReference type="HOGENOM" id="CLU_101755_0_0_11"/>
<evidence type="ECO:0000259" key="2">
    <source>
        <dbReference type="Pfam" id="PF01909"/>
    </source>
</evidence>
<keyword evidence="4" id="KW-1185">Reference proteome</keyword>
<dbReference type="InterPro" id="IPR002934">
    <property type="entry name" value="Polymerase_NTP_transf_dom"/>
</dbReference>
<dbReference type="CDD" id="cd05403">
    <property type="entry name" value="NT_KNTase_like"/>
    <property type="match status" value="1"/>
</dbReference>
<dbReference type="InterPro" id="IPR036390">
    <property type="entry name" value="WH_DNA-bd_sf"/>
</dbReference>
<dbReference type="GO" id="GO:0016779">
    <property type="term" value="F:nucleotidyltransferase activity"/>
    <property type="evidence" value="ECO:0007669"/>
    <property type="project" value="InterPro"/>
</dbReference>
<accession>D5P7V5</accession>
<dbReference type="InterPro" id="IPR043519">
    <property type="entry name" value="NT_sf"/>
</dbReference>